<dbReference type="Proteomes" id="UP000236754">
    <property type="component" value="Unassembled WGS sequence"/>
</dbReference>
<dbReference type="PANTHER" id="PTHR43877">
    <property type="entry name" value="AMINOALKYLPHOSPHONATE N-ACETYLTRANSFERASE-RELATED-RELATED"/>
    <property type="match status" value="1"/>
</dbReference>
<proteinExistence type="predicted"/>
<dbReference type="CDD" id="cd04301">
    <property type="entry name" value="NAT_SF"/>
    <property type="match status" value="1"/>
</dbReference>
<reference evidence="4 5" key="1">
    <citation type="submission" date="2016-10" db="EMBL/GenBank/DDBJ databases">
        <authorList>
            <person name="de Groot N.N."/>
        </authorList>
    </citation>
    <scope>NUCLEOTIDE SEQUENCE [LARGE SCALE GENOMIC DNA]</scope>
    <source>
        <strain evidence="4 5">CGMCC 4.2023</strain>
    </source>
</reference>
<dbReference type="Pfam" id="PF00583">
    <property type="entry name" value="Acetyltransf_1"/>
    <property type="match status" value="1"/>
</dbReference>
<organism evidence="4 5">
    <name type="scientific">Actinacidiphila yanglinensis</name>
    <dbReference type="NCBI Taxonomy" id="310779"/>
    <lineage>
        <taxon>Bacteria</taxon>
        <taxon>Bacillati</taxon>
        <taxon>Actinomycetota</taxon>
        <taxon>Actinomycetes</taxon>
        <taxon>Kitasatosporales</taxon>
        <taxon>Streptomycetaceae</taxon>
        <taxon>Actinacidiphila</taxon>
    </lineage>
</organism>
<gene>
    <name evidence="4" type="ORF">SAMN05216223_103366</name>
</gene>
<name>A0A1H5XQH2_9ACTN</name>
<sequence length="176" mass="19194">MMRIRAMTEADAAVVSAIRIGGWRSAYVGMVPQDYLDAMDPVEETKRRREWFVQSAGRVHNLVAEEADGAGAGTVVGWASFGPYRGEETEAATGELYALYVRPERIGTGVGRLLTAEVIRRSAELGRSRLALWVLTGNARARRFYAAAGFSPDGATATESYDGTPVEEMRYIRGLG</sequence>
<dbReference type="GO" id="GO:0016747">
    <property type="term" value="F:acyltransferase activity, transferring groups other than amino-acyl groups"/>
    <property type="evidence" value="ECO:0007669"/>
    <property type="project" value="InterPro"/>
</dbReference>
<dbReference type="InterPro" id="IPR050832">
    <property type="entry name" value="Bact_Acetyltransf"/>
</dbReference>
<keyword evidence="1 4" id="KW-0808">Transferase</keyword>
<evidence type="ECO:0000256" key="2">
    <source>
        <dbReference type="ARBA" id="ARBA00023315"/>
    </source>
</evidence>
<keyword evidence="5" id="KW-1185">Reference proteome</keyword>
<feature type="domain" description="N-acetyltransferase" evidence="3">
    <location>
        <begin position="2"/>
        <end position="173"/>
    </location>
</feature>
<dbReference type="EMBL" id="FNVU01000003">
    <property type="protein sequence ID" value="SEG13893.1"/>
    <property type="molecule type" value="Genomic_DNA"/>
</dbReference>
<evidence type="ECO:0000256" key="1">
    <source>
        <dbReference type="ARBA" id="ARBA00022679"/>
    </source>
</evidence>
<accession>A0A1H5XQH2</accession>
<dbReference type="Gene3D" id="3.40.630.30">
    <property type="match status" value="1"/>
</dbReference>
<dbReference type="SUPFAM" id="SSF55729">
    <property type="entry name" value="Acyl-CoA N-acyltransferases (Nat)"/>
    <property type="match status" value="1"/>
</dbReference>
<evidence type="ECO:0000313" key="4">
    <source>
        <dbReference type="EMBL" id="SEG13893.1"/>
    </source>
</evidence>
<evidence type="ECO:0000313" key="5">
    <source>
        <dbReference type="Proteomes" id="UP000236754"/>
    </source>
</evidence>
<dbReference type="InterPro" id="IPR000182">
    <property type="entry name" value="GNAT_dom"/>
</dbReference>
<dbReference type="AlphaFoldDB" id="A0A1H5XQH2"/>
<keyword evidence="2 4" id="KW-0012">Acyltransferase</keyword>
<dbReference type="PROSITE" id="PS51186">
    <property type="entry name" value="GNAT"/>
    <property type="match status" value="1"/>
</dbReference>
<protein>
    <submittedName>
        <fullName evidence="4">L-amino acid N-acyltransferase YncA</fullName>
    </submittedName>
</protein>
<dbReference type="RefSeq" id="WP_235031920.1">
    <property type="nucleotide sequence ID" value="NZ_FNVU01000003.1"/>
</dbReference>
<dbReference type="InterPro" id="IPR016181">
    <property type="entry name" value="Acyl_CoA_acyltransferase"/>
</dbReference>
<evidence type="ECO:0000259" key="3">
    <source>
        <dbReference type="PROSITE" id="PS51186"/>
    </source>
</evidence>